<dbReference type="GO" id="GO:0004601">
    <property type="term" value="F:peroxidase activity"/>
    <property type="evidence" value="ECO:0007669"/>
    <property type="project" value="UniProtKB-KW"/>
</dbReference>
<keyword evidence="1" id="KW-0479">Metal-binding</keyword>
<feature type="non-terminal residue" evidence="5">
    <location>
        <position position="1"/>
    </location>
</feature>
<keyword evidence="4" id="KW-0408">Iron</keyword>
<evidence type="ECO:0000256" key="3">
    <source>
        <dbReference type="ARBA" id="ARBA00023002"/>
    </source>
</evidence>
<dbReference type="GO" id="GO:0051213">
    <property type="term" value="F:dioxygenase activity"/>
    <property type="evidence" value="ECO:0007669"/>
    <property type="project" value="UniProtKB-KW"/>
</dbReference>
<gene>
    <name evidence="5" type="ORF">KCU76_g17814</name>
</gene>
<reference evidence="5" key="2">
    <citation type="submission" date="2021-08" db="EMBL/GenBank/DDBJ databases">
        <authorList>
            <person name="Gostincar C."/>
            <person name="Sun X."/>
            <person name="Song Z."/>
            <person name="Gunde-Cimerman N."/>
        </authorList>
    </citation>
    <scope>NUCLEOTIDE SEQUENCE</scope>
    <source>
        <strain evidence="5">EXF-9911</strain>
    </source>
</reference>
<dbReference type="InterPro" id="IPR037120">
    <property type="entry name" value="Haem_peroxidase_sf_animal"/>
</dbReference>
<evidence type="ECO:0000313" key="5">
    <source>
        <dbReference type="EMBL" id="KAG9667071.1"/>
    </source>
</evidence>
<dbReference type="InterPro" id="IPR010255">
    <property type="entry name" value="Haem_peroxidase_sf"/>
</dbReference>
<dbReference type="PANTHER" id="PTHR11903:SF13">
    <property type="entry name" value="LINOLEATE 10R-LIPOXYGENASE"/>
    <property type="match status" value="1"/>
</dbReference>
<dbReference type="Proteomes" id="UP000779574">
    <property type="component" value="Unassembled WGS sequence"/>
</dbReference>
<evidence type="ECO:0000256" key="2">
    <source>
        <dbReference type="ARBA" id="ARBA00022964"/>
    </source>
</evidence>
<keyword evidence="5" id="KW-0575">Peroxidase</keyword>
<dbReference type="Pfam" id="PF03098">
    <property type="entry name" value="An_peroxidase"/>
    <property type="match status" value="1"/>
</dbReference>
<dbReference type="AlphaFoldDB" id="A0A9P8DZM5"/>
<reference evidence="5" key="1">
    <citation type="journal article" date="2021" name="J Fungi (Basel)">
        <title>Virulence traits and population genomics of the black yeast Aureobasidium melanogenum.</title>
        <authorList>
            <person name="Cernosa A."/>
            <person name="Sun X."/>
            <person name="Gostincar C."/>
            <person name="Fang C."/>
            <person name="Gunde-Cimerman N."/>
            <person name="Song Z."/>
        </authorList>
    </citation>
    <scope>NUCLEOTIDE SEQUENCE</scope>
    <source>
        <strain evidence="5">EXF-9911</strain>
    </source>
</reference>
<dbReference type="GO" id="GO:0006631">
    <property type="term" value="P:fatty acid metabolic process"/>
    <property type="evidence" value="ECO:0007669"/>
    <property type="project" value="UniProtKB-ARBA"/>
</dbReference>
<evidence type="ECO:0000313" key="6">
    <source>
        <dbReference type="Proteomes" id="UP000779574"/>
    </source>
</evidence>
<dbReference type="GO" id="GO:0046872">
    <property type="term" value="F:metal ion binding"/>
    <property type="evidence" value="ECO:0007669"/>
    <property type="project" value="UniProtKB-KW"/>
</dbReference>
<dbReference type="PROSITE" id="PS50292">
    <property type="entry name" value="PEROXIDASE_3"/>
    <property type="match status" value="1"/>
</dbReference>
<keyword evidence="2" id="KW-0223">Dioxygenase</keyword>
<dbReference type="GO" id="GO:0020037">
    <property type="term" value="F:heme binding"/>
    <property type="evidence" value="ECO:0007669"/>
    <property type="project" value="InterPro"/>
</dbReference>
<name>A0A9P8DZM5_AURME</name>
<proteinExistence type="predicted"/>
<accession>A0A9P8DZM5</accession>
<dbReference type="Gene3D" id="1.10.640.10">
    <property type="entry name" value="Haem peroxidase domain superfamily, animal type"/>
    <property type="match status" value="1"/>
</dbReference>
<evidence type="ECO:0000256" key="4">
    <source>
        <dbReference type="ARBA" id="ARBA00023004"/>
    </source>
</evidence>
<dbReference type="EMBL" id="JAHFXF010001461">
    <property type="protein sequence ID" value="KAG9667071.1"/>
    <property type="molecule type" value="Genomic_DNA"/>
</dbReference>
<dbReference type="GO" id="GO:0006979">
    <property type="term" value="P:response to oxidative stress"/>
    <property type="evidence" value="ECO:0007669"/>
    <property type="project" value="InterPro"/>
</dbReference>
<dbReference type="SUPFAM" id="SSF48113">
    <property type="entry name" value="Heme-dependent peroxidases"/>
    <property type="match status" value="1"/>
</dbReference>
<sequence length="356" mass="39491">MKGLRRVFSSASCFRPDLDQDHGVVYIESPSKTNVTNKKQPMVNQVEMNHFGESSVPLPPSALDGMADKIRESLGAMGTLLSAMRAPLPTGTGDGSALPVEKDETIASTLATIVKDVSHLGFNTVEKVAEMTIKTKNGEDLDDKKYLMEYLISAAQALPNDVVGQKLTNSFVTALWNDLEHPPKVFMSDKYQYRSADGSDNSYLHPRLGAAHESYARTVKPATIQPGNLPDPAVLFDVLMARKEATEHPNKISSMLFYLASIIIHDLFKTNHKDFRISDTSSYLDLSPLYGSDQSEQDTIRTFKDGKIKPDSFAETRLLSFPPGVGVIMIMFNRFHNYIVEQLALINENSRFTRPA</sequence>
<organism evidence="5 6">
    <name type="scientific">Aureobasidium melanogenum</name>
    <name type="common">Aureobasidium pullulans var. melanogenum</name>
    <dbReference type="NCBI Taxonomy" id="46634"/>
    <lineage>
        <taxon>Eukaryota</taxon>
        <taxon>Fungi</taxon>
        <taxon>Dikarya</taxon>
        <taxon>Ascomycota</taxon>
        <taxon>Pezizomycotina</taxon>
        <taxon>Dothideomycetes</taxon>
        <taxon>Dothideomycetidae</taxon>
        <taxon>Dothideales</taxon>
        <taxon>Saccotheciaceae</taxon>
        <taxon>Aureobasidium</taxon>
    </lineage>
</organism>
<dbReference type="InterPro" id="IPR050783">
    <property type="entry name" value="Oxylipin_biosynth_metab"/>
</dbReference>
<evidence type="ECO:0000256" key="1">
    <source>
        <dbReference type="ARBA" id="ARBA00022723"/>
    </source>
</evidence>
<dbReference type="InterPro" id="IPR019791">
    <property type="entry name" value="Haem_peroxidase_animal"/>
</dbReference>
<protein>
    <submittedName>
        <fullName evidence="5">Heme peroxidase</fullName>
    </submittedName>
</protein>
<keyword evidence="3" id="KW-0560">Oxidoreductase</keyword>
<dbReference type="PANTHER" id="PTHR11903">
    <property type="entry name" value="PROSTAGLANDIN G/H SYNTHASE"/>
    <property type="match status" value="1"/>
</dbReference>
<comment type="caution">
    <text evidence="5">The sequence shown here is derived from an EMBL/GenBank/DDBJ whole genome shotgun (WGS) entry which is preliminary data.</text>
</comment>